<protein>
    <submittedName>
        <fullName evidence="1">Uncharacterized protein</fullName>
    </submittedName>
</protein>
<evidence type="ECO:0000313" key="2">
    <source>
        <dbReference type="Proteomes" id="UP000037136"/>
    </source>
</evidence>
<dbReference type="Proteomes" id="UP000037136">
    <property type="component" value="Unassembled WGS sequence"/>
</dbReference>
<gene>
    <name evidence="1" type="ORF">XA68_12297</name>
</gene>
<name>A0A2A9PD84_OPHUN</name>
<dbReference type="AlphaFoldDB" id="A0A2A9PD84"/>
<evidence type="ECO:0000313" key="1">
    <source>
        <dbReference type="EMBL" id="PFH59465.1"/>
    </source>
</evidence>
<accession>A0A2A9PD84</accession>
<dbReference type="EMBL" id="LAZP02000197">
    <property type="protein sequence ID" value="PFH59465.1"/>
    <property type="molecule type" value="Genomic_DNA"/>
</dbReference>
<comment type="caution">
    <text evidence="1">The sequence shown here is derived from an EMBL/GenBank/DDBJ whole genome shotgun (WGS) entry which is preliminary data.</text>
</comment>
<organism evidence="1 2">
    <name type="scientific">Ophiocordyceps unilateralis</name>
    <name type="common">Zombie-ant fungus</name>
    <name type="synonym">Torrubia unilateralis</name>
    <dbReference type="NCBI Taxonomy" id="268505"/>
    <lineage>
        <taxon>Eukaryota</taxon>
        <taxon>Fungi</taxon>
        <taxon>Dikarya</taxon>
        <taxon>Ascomycota</taxon>
        <taxon>Pezizomycotina</taxon>
        <taxon>Sordariomycetes</taxon>
        <taxon>Hypocreomycetidae</taxon>
        <taxon>Hypocreales</taxon>
        <taxon>Ophiocordycipitaceae</taxon>
        <taxon>Ophiocordyceps</taxon>
    </lineage>
</organism>
<proteinExistence type="predicted"/>
<sequence>MDSSTTPWGGCFCSGLLSGSTLHVRTRLASTLVPCNRSTTSRCIWAQLTWVPLLEAAALDGLLPLGLLLPPPAPPPLPPPPPPHFPPHFGLPWPESGYSRLQVQSAASRLVAYQRLP</sequence>
<reference evidence="1 2" key="2">
    <citation type="journal article" date="2017" name="Sci. Rep.">
        <title>Ant-infecting Ophiocordyceps genomes reveal a high diversity of potential behavioral manipulation genes and a possible major role for enterotoxins.</title>
        <authorList>
            <person name="de Bekker C."/>
            <person name="Ohm R.A."/>
            <person name="Evans H.C."/>
            <person name="Brachmann A."/>
            <person name="Hughes D.P."/>
        </authorList>
    </citation>
    <scope>NUCLEOTIDE SEQUENCE [LARGE SCALE GENOMIC DNA]</scope>
    <source>
        <strain evidence="1 2">SC16a</strain>
    </source>
</reference>
<keyword evidence="2" id="KW-1185">Reference proteome</keyword>
<reference evidence="1 2" key="1">
    <citation type="journal article" date="2015" name="BMC Genomics">
        <title>Gene expression during zombie ant biting behavior reflects the complexity underlying fungal parasitic behavioral manipulation.</title>
        <authorList>
            <person name="de Bekker C."/>
            <person name="Ohm R.A."/>
            <person name="Loreto R.G."/>
            <person name="Sebastian A."/>
            <person name="Albert I."/>
            <person name="Merrow M."/>
            <person name="Brachmann A."/>
            <person name="Hughes D.P."/>
        </authorList>
    </citation>
    <scope>NUCLEOTIDE SEQUENCE [LARGE SCALE GENOMIC DNA]</scope>
    <source>
        <strain evidence="1 2">SC16a</strain>
    </source>
</reference>